<organism evidence="5">
    <name type="scientific">Callorhinchus milii</name>
    <name type="common">Ghost shark</name>
    <dbReference type="NCBI Taxonomy" id="7868"/>
    <lineage>
        <taxon>Eukaryota</taxon>
        <taxon>Metazoa</taxon>
        <taxon>Chordata</taxon>
        <taxon>Craniata</taxon>
        <taxon>Vertebrata</taxon>
        <taxon>Chondrichthyes</taxon>
        <taxon>Holocephali</taxon>
        <taxon>Chimaeriformes</taxon>
        <taxon>Callorhinchidae</taxon>
        <taxon>Callorhinchus</taxon>
    </lineage>
</organism>
<dbReference type="GO" id="GO:0004519">
    <property type="term" value="F:endonuclease activity"/>
    <property type="evidence" value="ECO:0007669"/>
    <property type="project" value="UniProtKB-KW"/>
</dbReference>
<protein>
    <submittedName>
        <fullName evidence="5">tRNA-splicing endonuclease subunit Sen54</fullName>
    </submittedName>
</protein>
<dbReference type="GO" id="GO:0000379">
    <property type="term" value="P:tRNA-type intron splice site recognition and cleavage"/>
    <property type="evidence" value="ECO:0007669"/>
    <property type="project" value="TreeGrafter"/>
</dbReference>
<evidence type="ECO:0000256" key="3">
    <source>
        <dbReference type="SAM" id="MobiDB-lite"/>
    </source>
</evidence>
<name>V9KM34_CALMI</name>
<accession>V9KM34</accession>
<evidence type="ECO:0000259" key="4">
    <source>
        <dbReference type="Pfam" id="PF12928"/>
    </source>
</evidence>
<dbReference type="AlphaFoldDB" id="V9KM34"/>
<feature type="domain" description="tRNA-splicing endonuclease subunit Sen54 N-terminal" evidence="4">
    <location>
        <begin position="66"/>
        <end position="132"/>
    </location>
</feature>
<keyword evidence="2" id="KW-0819">tRNA processing</keyword>
<dbReference type="GO" id="GO:0000214">
    <property type="term" value="C:tRNA-intron endonuclease complex"/>
    <property type="evidence" value="ECO:0007669"/>
    <property type="project" value="TreeGrafter"/>
</dbReference>
<keyword evidence="5" id="KW-0255">Endonuclease</keyword>
<keyword evidence="5" id="KW-0378">Hydrolase</keyword>
<evidence type="ECO:0000256" key="2">
    <source>
        <dbReference type="ARBA" id="ARBA00022694"/>
    </source>
</evidence>
<dbReference type="InterPro" id="IPR024337">
    <property type="entry name" value="tRNA_splic_suSen54"/>
</dbReference>
<sequence length="545" mass="62464">MAAAAEEPSDCGESDRSRVLSCEELFAARSRDHKIPQRSHGQKDFFPDQSEEQAEKLRLCREEQRQLLSEERVERLGSLVRTEWNRQENIVELTSNAGKFWHTMGHVRHGKQLLYPEEALYLLECGSIQIYYRELPLSIQEAYEILLSAQTIPLHHYQVYSHLKRLGYVVMRFNPSGVPTAYEQKLNLEPHLKASDKHQHKRKRSISPDTGRGKDSDRGQAERSREGERSVVAEAEEGVAKKSQCLDGDGSLKDKVEPPLEPGLRNASIRLESAQEASGSVDDWPMEESTLASPGPVHSSPQRAHTSSVSMRRLRWDFSQIRFPNFARDCPHTNLPALDADLLPENVVGQACDAGAWRHKLNQKQEKMSFREREKQERASRYKTDINKDRRVRQCANWKEYKTFLKWKQNRHDELPPHLWKDQVQPLIKPRQVTSPGDLLQRIGILHSTRLLDGAACLKESTESVKITFNVYQADTVAAFRKSQPGKPYSRMCVCSFEESVPDLRLMKALSYQSGDVPIVFAVVDSGDISFYTFKEFKLPVDVYH</sequence>
<feature type="region of interest" description="Disordered" evidence="3">
    <location>
        <begin position="192"/>
        <end position="310"/>
    </location>
</feature>
<proteinExistence type="evidence at transcript level"/>
<keyword evidence="5" id="KW-0540">Nuclease</keyword>
<dbReference type="Pfam" id="PF12928">
    <property type="entry name" value="tRNA_int_end_N2"/>
    <property type="match status" value="1"/>
</dbReference>
<dbReference type="PANTHER" id="PTHR21027">
    <property type="entry name" value="TRNA-SPLICING ENDONUCLEASE SUBUNIT SEN54"/>
    <property type="match status" value="1"/>
</dbReference>
<dbReference type="InterPro" id="IPR024336">
    <property type="entry name" value="tRNA_splic_suSen54_N"/>
</dbReference>
<reference evidence="5" key="1">
    <citation type="journal article" date="2014" name="Nature">
        <title>Elephant shark genome provides unique insights into gnathostome evolution.</title>
        <authorList>
            <consortium name="International Elephant Shark Genome Sequencing Consortium"/>
            <person name="Venkatesh B."/>
            <person name="Lee A.P."/>
            <person name="Ravi V."/>
            <person name="Maurya A.K."/>
            <person name="Lian M.M."/>
            <person name="Swann J.B."/>
            <person name="Ohta Y."/>
            <person name="Flajnik M.F."/>
            <person name="Sutoh Y."/>
            <person name="Kasahara M."/>
            <person name="Hoon S."/>
            <person name="Gangu V."/>
            <person name="Roy S.W."/>
            <person name="Irimia M."/>
            <person name="Korzh V."/>
            <person name="Kondrychyn I."/>
            <person name="Lim Z.W."/>
            <person name="Tay B.H."/>
            <person name="Tohari S."/>
            <person name="Kong K.W."/>
            <person name="Ho S."/>
            <person name="Lorente-Galdos B."/>
            <person name="Quilez J."/>
            <person name="Marques-Bonet T."/>
            <person name="Raney B.J."/>
            <person name="Ingham P.W."/>
            <person name="Tay A."/>
            <person name="Hillier L.W."/>
            <person name="Minx P."/>
            <person name="Boehm T."/>
            <person name="Wilson R.K."/>
            <person name="Brenner S."/>
            <person name="Warren W.C."/>
        </authorList>
    </citation>
    <scope>NUCLEOTIDE SEQUENCE</scope>
    <source>
        <tissue evidence="5">Ovary</tissue>
    </source>
</reference>
<feature type="compositionally biased region" description="Polar residues" evidence="3">
    <location>
        <begin position="299"/>
        <end position="310"/>
    </location>
</feature>
<dbReference type="EMBL" id="JW866632">
    <property type="protein sequence ID" value="AFO99149.1"/>
    <property type="molecule type" value="mRNA"/>
</dbReference>
<dbReference type="PANTHER" id="PTHR21027:SF1">
    <property type="entry name" value="TRNA-SPLICING ENDONUCLEASE SUBUNIT SEN54"/>
    <property type="match status" value="1"/>
</dbReference>
<evidence type="ECO:0000313" key="5">
    <source>
        <dbReference type="EMBL" id="AFO99149.1"/>
    </source>
</evidence>
<feature type="compositionally biased region" description="Basic and acidic residues" evidence="3">
    <location>
        <begin position="211"/>
        <end position="231"/>
    </location>
</feature>
<evidence type="ECO:0000256" key="1">
    <source>
        <dbReference type="ARBA" id="ARBA00005736"/>
    </source>
</evidence>
<comment type="similarity">
    <text evidence="1">Belongs to the SEN54 family.</text>
</comment>